<keyword evidence="4 9" id="KW-0808">Transferase</keyword>
<dbReference type="Proteomes" id="UP001597249">
    <property type="component" value="Unassembled WGS sequence"/>
</dbReference>
<dbReference type="CDD" id="cd05564">
    <property type="entry name" value="PTS_IIB_chitobiose_lichenan"/>
    <property type="match status" value="1"/>
</dbReference>
<feature type="domain" description="PTS EIIB type-3" evidence="8">
    <location>
        <begin position="4"/>
        <end position="109"/>
    </location>
</feature>
<sequence length="109" mass="11645">MADKKTIMLVCSAGMSTSLLVSKMQKAAAADGVEAEIFATAASDADNALSTKNPDILMLGPQVRYLLSQFQNKVGDKMPVEVINMQDYGMMNGEKVLKEALSSIEKAGK</sequence>
<dbReference type="SUPFAM" id="SSF52794">
    <property type="entry name" value="PTS system IIB component-like"/>
    <property type="match status" value="1"/>
</dbReference>
<evidence type="ECO:0000256" key="4">
    <source>
        <dbReference type="ARBA" id="ARBA00022679"/>
    </source>
</evidence>
<keyword evidence="6" id="KW-0418">Kinase</keyword>
<dbReference type="Gene3D" id="3.40.50.2300">
    <property type="match status" value="1"/>
</dbReference>
<dbReference type="RefSeq" id="WP_125585481.1">
    <property type="nucleotide sequence ID" value="NZ_JBHTMO010000022.1"/>
</dbReference>
<keyword evidence="3 9" id="KW-0762">Sugar transport</keyword>
<comment type="caution">
    <text evidence="9">The sequence shown here is derived from an EMBL/GenBank/DDBJ whole genome shotgun (WGS) entry which is preliminary data.</text>
</comment>
<dbReference type="InterPro" id="IPR051819">
    <property type="entry name" value="PTS_sugar-specific_EIIB"/>
</dbReference>
<accession>A0ABW4B8T0</accession>
<dbReference type="EMBL" id="JBHTMO010000022">
    <property type="protein sequence ID" value="MFD1393336.1"/>
    <property type="molecule type" value="Genomic_DNA"/>
</dbReference>
<evidence type="ECO:0000256" key="6">
    <source>
        <dbReference type="ARBA" id="ARBA00022777"/>
    </source>
</evidence>
<dbReference type="InterPro" id="IPR003501">
    <property type="entry name" value="PTS_EIIB_2/3"/>
</dbReference>
<dbReference type="EC" id="2.7.1.-" evidence="9"/>
<dbReference type="Pfam" id="PF02302">
    <property type="entry name" value="PTS_IIB"/>
    <property type="match status" value="1"/>
</dbReference>
<evidence type="ECO:0000256" key="1">
    <source>
        <dbReference type="ARBA" id="ARBA00022448"/>
    </source>
</evidence>
<evidence type="ECO:0000256" key="7">
    <source>
        <dbReference type="PROSITE-ProRule" id="PRU00423"/>
    </source>
</evidence>
<proteinExistence type="predicted"/>
<dbReference type="PROSITE" id="PS51100">
    <property type="entry name" value="PTS_EIIB_TYPE_3"/>
    <property type="match status" value="1"/>
</dbReference>
<evidence type="ECO:0000259" key="8">
    <source>
        <dbReference type="PROSITE" id="PS51100"/>
    </source>
</evidence>
<dbReference type="InterPro" id="IPR036095">
    <property type="entry name" value="PTS_EIIB-like_sf"/>
</dbReference>
<evidence type="ECO:0000313" key="9">
    <source>
        <dbReference type="EMBL" id="MFD1393336.1"/>
    </source>
</evidence>
<evidence type="ECO:0000256" key="5">
    <source>
        <dbReference type="ARBA" id="ARBA00022683"/>
    </source>
</evidence>
<protein>
    <submittedName>
        <fullName evidence="9">PTS sugar transporter subunit IIB</fullName>
        <ecNumber evidence="9">2.7.1.-</ecNumber>
    </submittedName>
</protein>
<keyword evidence="1" id="KW-0813">Transport</keyword>
<gene>
    <name evidence="9" type="ORF">ACFQ3L_07090</name>
</gene>
<dbReference type="InterPro" id="IPR013012">
    <property type="entry name" value="PTS_EIIB_3"/>
</dbReference>
<evidence type="ECO:0000313" key="10">
    <source>
        <dbReference type="Proteomes" id="UP001597249"/>
    </source>
</evidence>
<feature type="modified residue" description="Phosphocysteine; by EIIA" evidence="7">
    <location>
        <position position="11"/>
    </location>
</feature>
<name>A0ABW4B8T0_9LACO</name>
<dbReference type="PANTHER" id="PTHR34581:SF2">
    <property type="entry name" value="PTS SYSTEM N,N'-DIACETYLCHITOBIOSE-SPECIFIC EIIB COMPONENT"/>
    <property type="match status" value="1"/>
</dbReference>
<dbReference type="GO" id="GO:0016740">
    <property type="term" value="F:transferase activity"/>
    <property type="evidence" value="ECO:0007669"/>
    <property type="project" value="UniProtKB-KW"/>
</dbReference>
<organism evidence="9 10">
    <name type="scientific">Lacticaseibacillus jixianensis</name>
    <dbReference type="NCBI Taxonomy" id="2486012"/>
    <lineage>
        <taxon>Bacteria</taxon>
        <taxon>Bacillati</taxon>
        <taxon>Bacillota</taxon>
        <taxon>Bacilli</taxon>
        <taxon>Lactobacillales</taxon>
        <taxon>Lactobacillaceae</taxon>
        <taxon>Lacticaseibacillus</taxon>
    </lineage>
</organism>
<dbReference type="PANTHER" id="PTHR34581">
    <property type="entry name" value="PTS SYSTEM N,N'-DIACETYLCHITOBIOSE-SPECIFIC EIIB COMPONENT"/>
    <property type="match status" value="1"/>
</dbReference>
<evidence type="ECO:0000256" key="2">
    <source>
        <dbReference type="ARBA" id="ARBA00022553"/>
    </source>
</evidence>
<keyword evidence="2" id="KW-0597">Phosphoprotein</keyword>
<keyword evidence="5" id="KW-0598">Phosphotransferase system</keyword>
<reference evidence="10" key="1">
    <citation type="journal article" date="2019" name="Int. J. Syst. Evol. Microbiol.">
        <title>The Global Catalogue of Microorganisms (GCM) 10K type strain sequencing project: providing services to taxonomists for standard genome sequencing and annotation.</title>
        <authorList>
            <consortium name="The Broad Institute Genomics Platform"/>
            <consortium name="The Broad Institute Genome Sequencing Center for Infectious Disease"/>
            <person name="Wu L."/>
            <person name="Ma J."/>
        </authorList>
    </citation>
    <scope>NUCLEOTIDE SEQUENCE [LARGE SCALE GENOMIC DNA]</scope>
    <source>
        <strain evidence="10">CCM 8911</strain>
    </source>
</reference>
<keyword evidence="10" id="KW-1185">Reference proteome</keyword>
<evidence type="ECO:0000256" key="3">
    <source>
        <dbReference type="ARBA" id="ARBA00022597"/>
    </source>
</evidence>